<keyword evidence="8" id="KW-1185">Reference proteome</keyword>
<accession>A0ABR8PTX6</accession>
<evidence type="ECO:0000313" key="8">
    <source>
        <dbReference type="Proteomes" id="UP000627781"/>
    </source>
</evidence>
<proteinExistence type="predicted"/>
<reference evidence="7 8" key="1">
    <citation type="submission" date="2020-08" db="EMBL/GenBank/DDBJ databases">
        <title>A Genomic Blueprint of the Chicken Gut Microbiome.</title>
        <authorList>
            <person name="Gilroy R."/>
            <person name="Ravi A."/>
            <person name="Getino M."/>
            <person name="Pursley I."/>
            <person name="Horton D.L."/>
            <person name="Alikhan N.-F."/>
            <person name="Baker D."/>
            <person name="Gharbi K."/>
            <person name="Hall N."/>
            <person name="Watson M."/>
            <person name="Adriaenssens E.M."/>
            <person name="Foster-Nyarko E."/>
            <person name="Jarju S."/>
            <person name="Secka A."/>
            <person name="Antonio M."/>
            <person name="Oren A."/>
            <person name="Chaudhuri R."/>
            <person name="La Ragione R.M."/>
            <person name="Hildebrand F."/>
            <person name="Pallen M.J."/>
        </authorList>
    </citation>
    <scope>NUCLEOTIDE SEQUENCE [LARGE SCALE GENOMIC DNA]</scope>
    <source>
        <strain evidence="7 8">Sa3CVN1</strain>
    </source>
</reference>
<evidence type="ECO:0000313" key="7">
    <source>
        <dbReference type="EMBL" id="MBD7911560.1"/>
    </source>
</evidence>
<dbReference type="EMBL" id="JACSRA010000012">
    <property type="protein sequence ID" value="MBD7911560.1"/>
    <property type="molecule type" value="Genomic_DNA"/>
</dbReference>
<keyword evidence="3 5" id="KW-1133">Transmembrane helix</keyword>
<dbReference type="Pfam" id="PF12698">
    <property type="entry name" value="ABC2_membrane_3"/>
    <property type="match status" value="1"/>
</dbReference>
<evidence type="ECO:0000256" key="3">
    <source>
        <dbReference type="ARBA" id="ARBA00022989"/>
    </source>
</evidence>
<feature type="transmembrane region" description="Helical" evidence="5">
    <location>
        <begin position="351"/>
        <end position="372"/>
    </location>
</feature>
<feature type="domain" description="ABC-2 type transporter transmembrane" evidence="6">
    <location>
        <begin position="21"/>
        <end position="372"/>
    </location>
</feature>
<dbReference type="InterPro" id="IPR052902">
    <property type="entry name" value="ABC-2_transporter"/>
</dbReference>
<keyword evidence="4 5" id="KW-0472">Membrane</keyword>
<comment type="caution">
    <text evidence="7">The sequence shown here is derived from an EMBL/GenBank/DDBJ whole genome shotgun (WGS) entry which is preliminary data.</text>
</comment>
<feature type="transmembrane region" description="Helical" evidence="5">
    <location>
        <begin position="184"/>
        <end position="206"/>
    </location>
</feature>
<feature type="transmembrane region" description="Helical" evidence="5">
    <location>
        <begin position="299"/>
        <end position="320"/>
    </location>
</feature>
<evidence type="ECO:0000256" key="5">
    <source>
        <dbReference type="SAM" id="Phobius"/>
    </source>
</evidence>
<evidence type="ECO:0000256" key="4">
    <source>
        <dbReference type="ARBA" id="ARBA00023136"/>
    </source>
</evidence>
<feature type="transmembrane region" description="Helical" evidence="5">
    <location>
        <begin position="20"/>
        <end position="38"/>
    </location>
</feature>
<protein>
    <submittedName>
        <fullName evidence="7">ABC transporter permease</fullName>
    </submittedName>
</protein>
<sequence>MFLSMLKKEAIQFLRSRGNLLMLFLFPIILITTLSVGLKDMMANNTIFKEGDETSKVYYTIEDNTPYKEGFLQFKKGVEDSINVKFEEVSYLDNIKENIDNHNALFHVEVGTDGFNLYSSSKGEKTREKVLRNVFESSLSEYAAYGTIEKFNPKAFQNLVKNKYDEYVVKENPNGAREISSTEYYTFAELALIILYVATTVGESVYSENRLTTINRIRLSKAYDNLLIGSKVAMGVIISILQTALIYVYSTYVLGVNWSGNLFKFFSLYLVFGFFVSVVGALVGLISKNDSTTTGILQGIIIFMCFLGGCYVPLTIIIASPIMQKLVYLSPIYWINTSISSLLCGMQSEAYIIALWLPLILSAICLIIYFAFINTKGGLAND</sequence>
<dbReference type="PANTHER" id="PTHR43027">
    <property type="entry name" value="DOXORUBICIN RESISTANCE ABC TRANSPORTER PERMEASE PROTEIN DRRC-RELATED"/>
    <property type="match status" value="1"/>
</dbReference>
<keyword evidence="2 5" id="KW-0812">Transmembrane</keyword>
<gene>
    <name evidence="7" type="ORF">H9661_09345</name>
</gene>
<dbReference type="InterPro" id="IPR013525">
    <property type="entry name" value="ABC2_TM"/>
</dbReference>
<feature type="transmembrane region" description="Helical" evidence="5">
    <location>
        <begin position="268"/>
        <end position="287"/>
    </location>
</feature>
<evidence type="ECO:0000256" key="1">
    <source>
        <dbReference type="ARBA" id="ARBA00004141"/>
    </source>
</evidence>
<dbReference type="PANTHER" id="PTHR43027:SF1">
    <property type="entry name" value="DOXORUBICIN RESISTANCE ABC TRANSPORTER PERMEASE PROTEIN DRRC-RELATED"/>
    <property type="match status" value="1"/>
</dbReference>
<evidence type="ECO:0000259" key="6">
    <source>
        <dbReference type="Pfam" id="PF12698"/>
    </source>
</evidence>
<evidence type="ECO:0000256" key="2">
    <source>
        <dbReference type="ARBA" id="ARBA00022692"/>
    </source>
</evidence>
<dbReference type="Proteomes" id="UP000627781">
    <property type="component" value="Unassembled WGS sequence"/>
</dbReference>
<organism evidence="7 8">
    <name type="scientific">Clostridium cibarium</name>
    <dbReference type="NCBI Taxonomy" id="2762247"/>
    <lineage>
        <taxon>Bacteria</taxon>
        <taxon>Bacillati</taxon>
        <taxon>Bacillota</taxon>
        <taxon>Clostridia</taxon>
        <taxon>Eubacteriales</taxon>
        <taxon>Clostridiaceae</taxon>
        <taxon>Clostridium</taxon>
    </lineage>
</organism>
<feature type="transmembrane region" description="Helical" evidence="5">
    <location>
        <begin position="226"/>
        <end position="248"/>
    </location>
</feature>
<comment type="subcellular location">
    <subcellularLocation>
        <location evidence="1">Membrane</location>
        <topology evidence="1">Multi-pass membrane protein</topology>
    </subcellularLocation>
</comment>
<name>A0ABR8PTX6_9CLOT</name>
<dbReference type="RefSeq" id="WP_191768431.1">
    <property type="nucleotide sequence ID" value="NZ_JACSRA010000012.1"/>
</dbReference>